<reference evidence="1" key="1">
    <citation type="submission" date="2022-10" db="EMBL/GenBank/DDBJ databases">
        <title>Luteolibacter sp. GHJ8, whole genome shotgun sequencing project.</title>
        <authorList>
            <person name="Zhao G."/>
            <person name="Shen L."/>
        </authorList>
    </citation>
    <scope>NUCLEOTIDE SEQUENCE</scope>
    <source>
        <strain evidence="1">GHJ8</strain>
    </source>
</reference>
<accession>A0ABT3G4K2</accession>
<sequence length="425" mass="46408">MPRIKTLLKGGLMIALLGLLAYGGKKAGQQIARSGIIARPVPKAKATAGADTSTPSRTTSEPAREGVAASALKRLEALASGSPNYTIDWEAQMQMDAIIAKLNAAELAEVFAGLKAGPTLYILGEKVGVAWMAKDPDAALRAALVKTPDGRGSFAHRIFAAWSADEPRAAIEWLNTATLPEKPADLAESLRGGAVIGLVERDFELATTEFLKMKENKMGDHGFRDPMGVWGHLYADDPAMRERLVAFAKTTGRPEDYAALNQSLLKQWPQEDAMGMMTYMYELRDYLESGAVAGEKSPQVDGTAVAAAIYREYDRPALEWWMERYADSRETSAPMRDAMSGWTNKYPEKVLQWFEEQPPSAQRDALASATIPTLGRNGKFEEAARAVEMIQDPANRQAAAERLEIFWKDKDAAAAAAWRAGLNQQ</sequence>
<dbReference type="Proteomes" id="UP001165653">
    <property type="component" value="Unassembled WGS sequence"/>
</dbReference>
<evidence type="ECO:0008006" key="3">
    <source>
        <dbReference type="Google" id="ProtNLM"/>
    </source>
</evidence>
<keyword evidence="2" id="KW-1185">Reference proteome</keyword>
<organism evidence="1 2">
    <name type="scientific">Luteolibacter rhizosphaerae</name>
    <dbReference type="NCBI Taxonomy" id="2989719"/>
    <lineage>
        <taxon>Bacteria</taxon>
        <taxon>Pseudomonadati</taxon>
        <taxon>Verrucomicrobiota</taxon>
        <taxon>Verrucomicrobiia</taxon>
        <taxon>Verrucomicrobiales</taxon>
        <taxon>Verrucomicrobiaceae</taxon>
        <taxon>Luteolibacter</taxon>
    </lineage>
</organism>
<name>A0ABT3G4K2_9BACT</name>
<dbReference type="EMBL" id="JAPDDR010000005">
    <property type="protein sequence ID" value="MCW1914135.1"/>
    <property type="molecule type" value="Genomic_DNA"/>
</dbReference>
<evidence type="ECO:0000313" key="2">
    <source>
        <dbReference type="Proteomes" id="UP001165653"/>
    </source>
</evidence>
<proteinExistence type="predicted"/>
<gene>
    <name evidence="1" type="ORF">OJ996_11145</name>
</gene>
<protein>
    <recommendedName>
        <fullName evidence="3">DUF4034 domain-containing protein</fullName>
    </recommendedName>
</protein>
<dbReference type="RefSeq" id="WP_264513641.1">
    <property type="nucleotide sequence ID" value="NZ_JAPDDR010000005.1"/>
</dbReference>
<comment type="caution">
    <text evidence="1">The sequence shown here is derived from an EMBL/GenBank/DDBJ whole genome shotgun (WGS) entry which is preliminary data.</text>
</comment>
<evidence type="ECO:0000313" key="1">
    <source>
        <dbReference type="EMBL" id="MCW1914135.1"/>
    </source>
</evidence>